<dbReference type="EMBL" id="JAHIBW010000025">
    <property type="protein sequence ID" value="KAG7298243.1"/>
    <property type="molecule type" value="Genomic_DNA"/>
</dbReference>
<evidence type="ECO:0000313" key="1">
    <source>
        <dbReference type="EMBL" id="KAG7298243.1"/>
    </source>
</evidence>
<name>A0ABQ7PZ27_PLUXY</name>
<evidence type="ECO:0008006" key="3">
    <source>
        <dbReference type="Google" id="ProtNLM"/>
    </source>
</evidence>
<dbReference type="Gene3D" id="2.60.40.10">
    <property type="entry name" value="Immunoglobulins"/>
    <property type="match status" value="1"/>
</dbReference>
<keyword evidence="2" id="KW-1185">Reference proteome</keyword>
<reference evidence="1 2" key="1">
    <citation type="submission" date="2021-06" db="EMBL/GenBank/DDBJ databases">
        <title>A haploid diamondback moth (Plutella xylostella L.) genome assembly resolves 31 chromosomes and identifies a diamide resistance mutation.</title>
        <authorList>
            <person name="Ward C.M."/>
            <person name="Perry K.D."/>
            <person name="Baker G."/>
            <person name="Powis K."/>
            <person name="Heckel D.G."/>
            <person name="Baxter S.W."/>
        </authorList>
    </citation>
    <scope>NUCLEOTIDE SEQUENCE [LARGE SCALE GENOMIC DNA]</scope>
    <source>
        <strain evidence="1 2">LV</strain>
        <tissue evidence="1">Single pupa</tissue>
    </source>
</reference>
<dbReference type="Proteomes" id="UP000823941">
    <property type="component" value="Chromosome 25"/>
</dbReference>
<dbReference type="PANTHER" id="PTHR23278">
    <property type="entry name" value="SIDESTEP PROTEIN"/>
    <property type="match status" value="1"/>
</dbReference>
<dbReference type="InterPro" id="IPR013783">
    <property type="entry name" value="Ig-like_fold"/>
</dbReference>
<organism evidence="1 2">
    <name type="scientific">Plutella xylostella</name>
    <name type="common">Diamondback moth</name>
    <name type="synonym">Plutella maculipennis</name>
    <dbReference type="NCBI Taxonomy" id="51655"/>
    <lineage>
        <taxon>Eukaryota</taxon>
        <taxon>Metazoa</taxon>
        <taxon>Ecdysozoa</taxon>
        <taxon>Arthropoda</taxon>
        <taxon>Hexapoda</taxon>
        <taxon>Insecta</taxon>
        <taxon>Pterygota</taxon>
        <taxon>Neoptera</taxon>
        <taxon>Endopterygota</taxon>
        <taxon>Lepidoptera</taxon>
        <taxon>Glossata</taxon>
        <taxon>Ditrysia</taxon>
        <taxon>Yponomeutoidea</taxon>
        <taxon>Plutellidae</taxon>
        <taxon>Plutella</taxon>
    </lineage>
</organism>
<dbReference type="PANTHER" id="PTHR23278:SF28">
    <property type="entry name" value="SIDESTEP IV, ISOFORM C"/>
    <property type="match status" value="1"/>
</dbReference>
<accession>A0ABQ7PZ27</accession>
<protein>
    <recommendedName>
        <fullName evidence="3">Ig-like domain-containing protein</fullName>
    </recommendedName>
</protein>
<gene>
    <name evidence="1" type="ORF">JYU34_019063</name>
</gene>
<proteinExistence type="predicted"/>
<comment type="caution">
    <text evidence="1">The sequence shown here is derived from an EMBL/GenBank/DDBJ whole genome shotgun (WGS) entry which is preliminary data.</text>
</comment>
<sequence>MVAPIPQLVLDMKQVKVDIAEFDVIEIMQKPVKHWVEDYDVRGRLPSQPKLWSSAAGFAARAVFRAAAAPAALVVDPVARADAGLYRCRVDFRNSPTRNMRLNFTVIKRGGGGGAAPLARANQT</sequence>
<evidence type="ECO:0000313" key="2">
    <source>
        <dbReference type="Proteomes" id="UP000823941"/>
    </source>
</evidence>